<sequence>MATTIHPAAVVHPEAKLGQDVQVGPYCVIEAKVEIGDGCRLDAFSQVKNYTSMGPGNHVRSYACLGDEPQHLGFKGEETWVRIGEGNDFREFVTVHRGTPQGHMQTKIGSHCLFMAYAHVAHDCLIGDHVIVANAVSMAGHVEIGDHAIVSGMVAIQQFARVGEYAFLGGLSGYSNDVPPYMLAQGTRAKLYGPNLIGLKRKGFSTQTIGAIKKAYRTIFRSGLMREEALAKALAEFPGVPEVERLVEFVKTTTRGITSDAGRGASGGED</sequence>
<comment type="pathway">
    <text evidence="6">Glycolipid biosynthesis; lipid IV(A) biosynthesis; lipid IV(A) from (3R)-3-hydroxytetradecanoyl-[acyl-carrier-protein] and UDP-N-acetyl-alpha-D-glucosamine: step 1/6.</text>
</comment>
<dbReference type="PIRSF" id="PIRSF000456">
    <property type="entry name" value="UDP-GlcNAc_acltr"/>
    <property type="match status" value="1"/>
</dbReference>
<keyword evidence="2 6" id="KW-0441">Lipid A biosynthesis</keyword>
<dbReference type="OrthoDB" id="9807278at2"/>
<evidence type="ECO:0000256" key="5">
    <source>
        <dbReference type="ARBA" id="ARBA00023315"/>
    </source>
</evidence>
<reference evidence="8 9" key="1">
    <citation type="submission" date="2017-06" db="EMBL/GenBank/DDBJ databases">
        <authorList>
            <person name="Kim H.J."/>
            <person name="Triplett B.A."/>
        </authorList>
    </citation>
    <scope>NUCLEOTIDE SEQUENCE [LARGE SCALE GENOMIC DNA]</scope>
    <source>
        <strain evidence="8 9">DSM 13116</strain>
    </source>
</reference>
<dbReference type="InterPro" id="IPR001451">
    <property type="entry name" value="Hexapep"/>
</dbReference>
<evidence type="ECO:0000256" key="4">
    <source>
        <dbReference type="ARBA" id="ARBA00023098"/>
    </source>
</evidence>
<dbReference type="RefSeq" id="WP_089275618.1">
    <property type="nucleotide sequence ID" value="NZ_FZOC01000011.1"/>
</dbReference>
<dbReference type="EMBL" id="FZOC01000011">
    <property type="protein sequence ID" value="SNS27548.1"/>
    <property type="molecule type" value="Genomic_DNA"/>
</dbReference>
<name>A0A239D6A2_9BACT</name>
<dbReference type="UniPathway" id="UPA00359">
    <property type="reaction ID" value="UER00477"/>
</dbReference>
<dbReference type="GO" id="GO:0008780">
    <property type="term" value="F:acyl-[acyl-carrier-protein]-UDP-N-acetylglucosamine O-acyltransferase activity"/>
    <property type="evidence" value="ECO:0007669"/>
    <property type="project" value="UniProtKB-UniRule"/>
</dbReference>
<feature type="domain" description="UDP N-acetylglucosamine O-acyltransferase C-terminal" evidence="7">
    <location>
        <begin position="177"/>
        <end position="257"/>
    </location>
</feature>
<keyword evidence="9" id="KW-1185">Reference proteome</keyword>
<dbReference type="InterPro" id="IPR029098">
    <property type="entry name" value="Acetyltransf_C"/>
</dbReference>
<dbReference type="Gene3D" id="1.20.1180.10">
    <property type="entry name" value="Udp N-acetylglucosamine O-acyltransferase, C-terminal domain"/>
    <property type="match status" value="1"/>
</dbReference>
<comment type="subunit">
    <text evidence="6">Homotrimer.</text>
</comment>
<dbReference type="NCBIfam" id="NF003657">
    <property type="entry name" value="PRK05289.1"/>
    <property type="match status" value="1"/>
</dbReference>
<evidence type="ECO:0000259" key="7">
    <source>
        <dbReference type="Pfam" id="PF13720"/>
    </source>
</evidence>
<dbReference type="Pfam" id="PF00132">
    <property type="entry name" value="Hexapep"/>
    <property type="match status" value="1"/>
</dbReference>
<keyword evidence="5 6" id="KW-0012">Acyltransferase</keyword>
<comment type="similarity">
    <text evidence="6">Belongs to the transferase hexapeptide repeat family. LpxA subfamily.</text>
</comment>
<dbReference type="Gene3D" id="2.160.10.10">
    <property type="entry name" value="Hexapeptide repeat proteins"/>
    <property type="match status" value="1"/>
</dbReference>
<dbReference type="PANTHER" id="PTHR43480:SF1">
    <property type="entry name" value="ACYL-[ACYL-CARRIER-PROTEIN]--UDP-N-ACETYLGLUCOSAMINE O-ACYLTRANSFERASE, MITOCHONDRIAL-RELATED"/>
    <property type="match status" value="1"/>
</dbReference>
<proteinExistence type="inferred from homology"/>
<evidence type="ECO:0000256" key="3">
    <source>
        <dbReference type="ARBA" id="ARBA00022679"/>
    </source>
</evidence>
<dbReference type="InterPro" id="IPR011004">
    <property type="entry name" value="Trimer_LpxA-like_sf"/>
</dbReference>
<protein>
    <recommendedName>
        <fullName evidence="6">Acyl-[acyl-carrier-protein]--UDP-N-acetylglucosamine O-acyltransferase</fullName>
        <shortName evidence="6">UDP-N-acetylglucosamine acyltransferase</shortName>
        <ecNumber evidence="6">2.3.1.129</ecNumber>
    </recommendedName>
</protein>
<gene>
    <name evidence="6" type="primary">lpxA</name>
    <name evidence="8" type="ORF">SAMN04488503_0124</name>
</gene>
<dbReference type="InterPro" id="IPR037157">
    <property type="entry name" value="Acetyltransf_C_sf"/>
</dbReference>
<dbReference type="Pfam" id="PF13720">
    <property type="entry name" value="Acetyltransf_11"/>
    <property type="match status" value="1"/>
</dbReference>
<dbReference type="CDD" id="cd03351">
    <property type="entry name" value="LbH_UDP-GlcNAc_AT"/>
    <property type="match status" value="1"/>
</dbReference>
<comment type="subcellular location">
    <subcellularLocation>
        <location evidence="6">Cytoplasm</location>
    </subcellularLocation>
</comment>
<evidence type="ECO:0000256" key="1">
    <source>
        <dbReference type="ARBA" id="ARBA00022516"/>
    </source>
</evidence>
<dbReference type="GO" id="GO:0009245">
    <property type="term" value="P:lipid A biosynthetic process"/>
    <property type="evidence" value="ECO:0007669"/>
    <property type="project" value="UniProtKB-UniRule"/>
</dbReference>
<keyword evidence="6" id="KW-0677">Repeat</keyword>
<dbReference type="SUPFAM" id="SSF51161">
    <property type="entry name" value="Trimeric LpxA-like enzymes"/>
    <property type="match status" value="1"/>
</dbReference>
<dbReference type="HAMAP" id="MF_00387">
    <property type="entry name" value="LpxA"/>
    <property type="match status" value="1"/>
</dbReference>
<dbReference type="AlphaFoldDB" id="A0A239D6A2"/>
<evidence type="ECO:0000256" key="6">
    <source>
        <dbReference type="HAMAP-Rule" id="MF_00387"/>
    </source>
</evidence>
<comment type="catalytic activity">
    <reaction evidence="6">
        <text>a (3R)-hydroxyacyl-[ACP] + UDP-N-acetyl-alpha-D-glucosamine = a UDP-3-O-[(3R)-3-hydroxyacyl]-N-acetyl-alpha-D-glucosamine + holo-[ACP]</text>
        <dbReference type="Rhea" id="RHEA:67812"/>
        <dbReference type="Rhea" id="RHEA-COMP:9685"/>
        <dbReference type="Rhea" id="RHEA-COMP:9945"/>
        <dbReference type="ChEBI" id="CHEBI:57705"/>
        <dbReference type="ChEBI" id="CHEBI:64479"/>
        <dbReference type="ChEBI" id="CHEBI:78827"/>
        <dbReference type="ChEBI" id="CHEBI:173225"/>
        <dbReference type="EC" id="2.3.1.129"/>
    </reaction>
</comment>
<accession>A0A239D6A2</accession>
<dbReference type="InterPro" id="IPR010137">
    <property type="entry name" value="Lipid_A_LpxA"/>
</dbReference>
<dbReference type="Proteomes" id="UP000198324">
    <property type="component" value="Unassembled WGS sequence"/>
</dbReference>
<keyword evidence="3 6" id="KW-0808">Transferase</keyword>
<dbReference type="GO" id="GO:0005737">
    <property type="term" value="C:cytoplasm"/>
    <property type="evidence" value="ECO:0007669"/>
    <property type="project" value="UniProtKB-SubCell"/>
</dbReference>
<organism evidence="8 9">
    <name type="scientific">Humidesulfovibrio mexicanus</name>
    <dbReference type="NCBI Taxonomy" id="147047"/>
    <lineage>
        <taxon>Bacteria</taxon>
        <taxon>Pseudomonadati</taxon>
        <taxon>Thermodesulfobacteriota</taxon>
        <taxon>Desulfovibrionia</taxon>
        <taxon>Desulfovibrionales</taxon>
        <taxon>Desulfovibrionaceae</taxon>
        <taxon>Humidesulfovibrio</taxon>
    </lineage>
</organism>
<dbReference type="GO" id="GO:0016020">
    <property type="term" value="C:membrane"/>
    <property type="evidence" value="ECO:0007669"/>
    <property type="project" value="GOC"/>
</dbReference>
<dbReference type="PANTHER" id="PTHR43480">
    <property type="entry name" value="ACYL-[ACYL-CARRIER-PROTEIN]--UDP-N-ACETYLGLUCOSAMINE O-ACYLTRANSFERASE"/>
    <property type="match status" value="1"/>
</dbReference>
<dbReference type="EC" id="2.3.1.129" evidence="6"/>
<keyword evidence="6" id="KW-0963">Cytoplasm</keyword>
<evidence type="ECO:0000256" key="2">
    <source>
        <dbReference type="ARBA" id="ARBA00022556"/>
    </source>
</evidence>
<dbReference type="NCBIfam" id="TIGR01852">
    <property type="entry name" value="lipid_A_lpxA"/>
    <property type="match status" value="1"/>
</dbReference>
<evidence type="ECO:0000313" key="9">
    <source>
        <dbReference type="Proteomes" id="UP000198324"/>
    </source>
</evidence>
<comment type="function">
    <text evidence="6">Involved in the biosynthesis of lipid A, a phosphorylated glycolipid that anchors the lipopolysaccharide to the outer membrane of the cell.</text>
</comment>
<keyword evidence="4 6" id="KW-0443">Lipid metabolism</keyword>
<evidence type="ECO:0000313" key="8">
    <source>
        <dbReference type="EMBL" id="SNS27548.1"/>
    </source>
</evidence>
<keyword evidence="1 6" id="KW-0444">Lipid biosynthesis</keyword>